<evidence type="ECO:0000256" key="2">
    <source>
        <dbReference type="SAM" id="SignalP"/>
    </source>
</evidence>
<dbReference type="EMBL" id="LUUH01000077">
    <property type="protein sequence ID" value="OAI00477.1"/>
    <property type="molecule type" value="Genomic_DNA"/>
</dbReference>
<dbReference type="InterPro" id="IPR023346">
    <property type="entry name" value="Lysozyme-like_dom_sf"/>
</dbReference>
<dbReference type="SUPFAM" id="SSF53955">
    <property type="entry name" value="Lysozyme-like"/>
    <property type="match status" value="1"/>
</dbReference>
<comment type="similarity">
    <text evidence="1">Belongs to the transglycosylase Slt family.</text>
</comment>
<dbReference type="PANTHER" id="PTHR37423:SF2">
    <property type="entry name" value="MEMBRANE-BOUND LYTIC MUREIN TRANSGLYCOSYLASE C"/>
    <property type="match status" value="1"/>
</dbReference>
<dbReference type="InterPro" id="IPR011990">
    <property type="entry name" value="TPR-like_helical_dom_sf"/>
</dbReference>
<feature type="signal peptide" evidence="2">
    <location>
        <begin position="1"/>
        <end position="22"/>
    </location>
</feature>
<dbReference type="Pfam" id="PF01464">
    <property type="entry name" value="SLT"/>
    <property type="match status" value="1"/>
</dbReference>
<dbReference type="CDD" id="cd00254">
    <property type="entry name" value="LT-like"/>
    <property type="match status" value="1"/>
</dbReference>
<dbReference type="AlphaFoldDB" id="A0A177M430"/>
<proteinExistence type="inferred from homology"/>
<dbReference type="Gene3D" id="1.25.40.10">
    <property type="entry name" value="Tetratricopeptide repeat domain"/>
    <property type="match status" value="1"/>
</dbReference>
<sequence length="284" mass="31043">MLKPFPRLLLLATAFLGVSVHAAQFLEAPRVQAALEQGLAAERGKGVGRNPWLAIRLYCDAATMGSPEGFMRIGRVLATSPGLPRKPELANAYLAMAASLGSEDALRYYDARHGNAELQGDCDALTGTGYTESGEAAFNMAAYLSKQPIEQQRIARLIHKLAPKYQVDASFVLAIALAESNLNPAAVSPKNAQGVMQLIPATQERFGVRQPFDPERNIMGAMAYIRWLERRFAGDWRLVAAAYNAGEGAVDRHAGIPPYAETQQYVRRVMRFAGMAAKETMRFN</sequence>
<name>A0A177M430_METMH</name>
<feature type="chain" id="PRO_5008067611" evidence="2">
    <location>
        <begin position="23"/>
        <end position="284"/>
    </location>
</feature>
<gene>
    <name evidence="4" type="ORF">A1353_01055</name>
</gene>
<dbReference type="PANTHER" id="PTHR37423">
    <property type="entry name" value="SOLUBLE LYTIC MUREIN TRANSGLYCOSYLASE-RELATED"/>
    <property type="match status" value="1"/>
</dbReference>
<dbReference type="SUPFAM" id="SSF81901">
    <property type="entry name" value="HCP-like"/>
    <property type="match status" value="1"/>
</dbReference>
<protein>
    <submittedName>
        <fullName evidence="4">Lytic transglycosylase</fullName>
    </submittedName>
</protein>
<comment type="caution">
    <text evidence="4">The sequence shown here is derived from an EMBL/GenBank/DDBJ whole genome shotgun (WGS) entry which is preliminary data.</text>
</comment>
<keyword evidence="2" id="KW-0732">Signal</keyword>
<reference evidence="4 5" key="1">
    <citation type="submission" date="2016-03" db="EMBL/GenBank/DDBJ databases">
        <authorList>
            <person name="Ploux O."/>
        </authorList>
    </citation>
    <scope>NUCLEOTIDE SEQUENCE [LARGE SCALE GENOMIC DNA]</scope>
    <source>
        <strain evidence="4 5">R-45371</strain>
    </source>
</reference>
<evidence type="ECO:0000313" key="5">
    <source>
        <dbReference type="Proteomes" id="UP000077763"/>
    </source>
</evidence>
<evidence type="ECO:0000259" key="3">
    <source>
        <dbReference type="Pfam" id="PF01464"/>
    </source>
</evidence>
<accession>A0A177M430</accession>
<feature type="domain" description="Transglycosylase SLT" evidence="3">
    <location>
        <begin position="157"/>
        <end position="255"/>
    </location>
</feature>
<dbReference type="InterPro" id="IPR008258">
    <property type="entry name" value="Transglycosylase_SLT_dom_1"/>
</dbReference>
<dbReference type="Proteomes" id="UP000077763">
    <property type="component" value="Unassembled WGS sequence"/>
</dbReference>
<organism evidence="4 5">
    <name type="scientific">Methylomonas methanica</name>
    <dbReference type="NCBI Taxonomy" id="421"/>
    <lineage>
        <taxon>Bacteria</taxon>
        <taxon>Pseudomonadati</taxon>
        <taxon>Pseudomonadota</taxon>
        <taxon>Gammaproteobacteria</taxon>
        <taxon>Methylococcales</taxon>
        <taxon>Methylococcaceae</taxon>
        <taxon>Methylomonas</taxon>
    </lineage>
</organism>
<dbReference type="Gene3D" id="1.10.530.10">
    <property type="match status" value="1"/>
</dbReference>
<evidence type="ECO:0000256" key="1">
    <source>
        <dbReference type="ARBA" id="ARBA00007734"/>
    </source>
</evidence>
<evidence type="ECO:0000313" key="4">
    <source>
        <dbReference type="EMBL" id="OAI00477.1"/>
    </source>
</evidence>